<evidence type="ECO:0008006" key="4">
    <source>
        <dbReference type="Google" id="ProtNLM"/>
    </source>
</evidence>
<protein>
    <recommendedName>
        <fullName evidence="4">Secreted protein</fullName>
    </recommendedName>
</protein>
<gene>
    <name evidence="2" type="ORF">ACFORO_19355</name>
</gene>
<sequence>MRRAGALTAVAAGLLAAVPFVTGAAAHGYGCWTTGPIEVANEGVWKYFNRVSWCVQDAKITSVQLAVTHQVVNQACRWVGVLEQHQEPAKDGVGRTVYDRGEFSCPGTIGADGVNPWLAVTIEPDGTYTVDESGIHW</sequence>
<name>A0ABV7QJ44_9PSEU</name>
<evidence type="ECO:0000313" key="3">
    <source>
        <dbReference type="Proteomes" id="UP001595764"/>
    </source>
</evidence>
<organism evidence="2 3">
    <name type="scientific">Amycolatopsis halotolerans</name>
    <dbReference type="NCBI Taxonomy" id="330083"/>
    <lineage>
        <taxon>Bacteria</taxon>
        <taxon>Bacillati</taxon>
        <taxon>Actinomycetota</taxon>
        <taxon>Actinomycetes</taxon>
        <taxon>Pseudonocardiales</taxon>
        <taxon>Pseudonocardiaceae</taxon>
        <taxon>Amycolatopsis</taxon>
    </lineage>
</organism>
<dbReference type="RefSeq" id="WP_377870811.1">
    <property type="nucleotide sequence ID" value="NZ_JBHMAY010000025.1"/>
</dbReference>
<comment type="caution">
    <text evidence="2">The sequence shown here is derived from an EMBL/GenBank/DDBJ whole genome shotgun (WGS) entry which is preliminary data.</text>
</comment>
<feature type="chain" id="PRO_5046555949" description="Secreted protein" evidence="1">
    <location>
        <begin position="25"/>
        <end position="137"/>
    </location>
</feature>
<keyword evidence="1" id="KW-0732">Signal</keyword>
<evidence type="ECO:0000313" key="2">
    <source>
        <dbReference type="EMBL" id="MFC3512338.1"/>
    </source>
</evidence>
<dbReference type="EMBL" id="JBHRWI010000022">
    <property type="protein sequence ID" value="MFC3512338.1"/>
    <property type="molecule type" value="Genomic_DNA"/>
</dbReference>
<feature type="signal peptide" evidence="1">
    <location>
        <begin position="1"/>
        <end position="24"/>
    </location>
</feature>
<reference evidence="3" key="1">
    <citation type="journal article" date="2019" name="Int. J. Syst. Evol. Microbiol.">
        <title>The Global Catalogue of Microorganisms (GCM) 10K type strain sequencing project: providing services to taxonomists for standard genome sequencing and annotation.</title>
        <authorList>
            <consortium name="The Broad Institute Genomics Platform"/>
            <consortium name="The Broad Institute Genome Sequencing Center for Infectious Disease"/>
            <person name="Wu L."/>
            <person name="Ma J."/>
        </authorList>
    </citation>
    <scope>NUCLEOTIDE SEQUENCE [LARGE SCALE GENOMIC DNA]</scope>
    <source>
        <strain evidence="3">CGMCC 4.7682</strain>
    </source>
</reference>
<evidence type="ECO:0000256" key="1">
    <source>
        <dbReference type="SAM" id="SignalP"/>
    </source>
</evidence>
<accession>A0ABV7QJ44</accession>
<proteinExistence type="predicted"/>
<keyword evidence="3" id="KW-1185">Reference proteome</keyword>
<dbReference type="Proteomes" id="UP001595764">
    <property type="component" value="Unassembled WGS sequence"/>
</dbReference>